<sequence length="411" mass="44946">MTQELPTVLVVYALGSASPAEIMDAADGLCEVVFVADGRQEHTRSVLAFMEEMAETYDLAESSEEGIAARLAGRVRGITTYSEFVLAETATLAERLGLPFHSPEVVGALTDKVRQRSLLNGSGAAPLRQVTVPGPEGFERAVREIGFPVIIKPARGTASVDVYRCASWADVRAINPSSQAGAWVVEEMLSPGRNPSSPWLGDYCSVETAVSHGRCWHFAIVERLPLTAPCRETGFVIPDNLPDDYREQVLEAAETAIHAVGITTGISHVEVKFTPEGPRVIEVNGRMGGTTGRLLRRGSDLDPFRLALEIALGQDVKPREPVFDRCVLAYRVLPPLRPVTVRAAHMPSWFRAHPEVWAVDGGVRTGQRLDWRRGGLERMFTVWAETDRPASLPPVIRALERAAADCVEYDD</sequence>
<dbReference type="Gene3D" id="3.30.470.20">
    <property type="entry name" value="ATP-grasp fold, B domain"/>
    <property type="match status" value="1"/>
</dbReference>
<dbReference type="AlphaFoldDB" id="A0A4R5FUK0"/>
<dbReference type="GO" id="GO:0005524">
    <property type="term" value="F:ATP binding"/>
    <property type="evidence" value="ECO:0007669"/>
    <property type="project" value="UniProtKB-UniRule"/>
</dbReference>
<evidence type="ECO:0000256" key="4">
    <source>
        <dbReference type="PROSITE-ProRule" id="PRU00409"/>
    </source>
</evidence>
<keyword evidence="7" id="KW-1185">Reference proteome</keyword>
<evidence type="ECO:0000256" key="3">
    <source>
        <dbReference type="ARBA" id="ARBA00022840"/>
    </source>
</evidence>
<dbReference type="Proteomes" id="UP000295136">
    <property type="component" value="Unassembled WGS sequence"/>
</dbReference>
<dbReference type="PANTHER" id="PTHR43585:SF2">
    <property type="entry name" value="ATP-GRASP ENZYME FSQD"/>
    <property type="match status" value="1"/>
</dbReference>
<gene>
    <name evidence="6" type="ORF">E1295_07255</name>
</gene>
<evidence type="ECO:0000313" key="6">
    <source>
        <dbReference type="EMBL" id="TDE57751.1"/>
    </source>
</evidence>
<evidence type="ECO:0000256" key="1">
    <source>
        <dbReference type="ARBA" id="ARBA00022598"/>
    </source>
</evidence>
<dbReference type="InterPro" id="IPR011761">
    <property type="entry name" value="ATP-grasp"/>
</dbReference>
<keyword evidence="3 4" id="KW-0067">ATP-binding</keyword>
<keyword evidence="2 4" id="KW-0547">Nucleotide-binding</keyword>
<reference evidence="6 7" key="1">
    <citation type="submission" date="2019-03" db="EMBL/GenBank/DDBJ databases">
        <title>Draft genome sequences of novel Actinobacteria.</title>
        <authorList>
            <person name="Sahin N."/>
            <person name="Ay H."/>
            <person name="Saygin H."/>
        </authorList>
    </citation>
    <scope>NUCLEOTIDE SEQUENCE [LARGE SCALE GENOMIC DNA]</scope>
    <source>
        <strain evidence="6 7">6K102</strain>
    </source>
</reference>
<dbReference type="RefSeq" id="WP_132628896.1">
    <property type="nucleotide sequence ID" value="NZ_SMLD01000012.1"/>
</dbReference>
<accession>A0A4R5FUK0</accession>
<dbReference type="Pfam" id="PF13535">
    <property type="entry name" value="ATP-grasp_4"/>
    <property type="match status" value="1"/>
</dbReference>
<dbReference type="EMBL" id="SMLD01000012">
    <property type="protein sequence ID" value="TDE57751.1"/>
    <property type="molecule type" value="Genomic_DNA"/>
</dbReference>
<protein>
    <submittedName>
        <fullName evidence="6">ATP-grasp domain-containing protein</fullName>
    </submittedName>
</protein>
<keyword evidence="1" id="KW-0436">Ligase</keyword>
<comment type="caution">
    <text evidence="6">The sequence shown here is derived from an EMBL/GenBank/DDBJ whole genome shotgun (WGS) entry which is preliminary data.</text>
</comment>
<proteinExistence type="predicted"/>
<evidence type="ECO:0000313" key="7">
    <source>
        <dbReference type="Proteomes" id="UP000295136"/>
    </source>
</evidence>
<dbReference type="GO" id="GO:0016874">
    <property type="term" value="F:ligase activity"/>
    <property type="evidence" value="ECO:0007669"/>
    <property type="project" value="UniProtKB-KW"/>
</dbReference>
<dbReference type="GO" id="GO:0046872">
    <property type="term" value="F:metal ion binding"/>
    <property type="evidence" value="ECO:0007669"/>
    <property type="project" value="InterPro"/>
</dbReference>
<evidence type="ECO:0000256" key="2">
    <source>
        <dbReference type="ARBA" id="ARBA00022741"/>
    </source>
</evidence>
<dbReference type="PROSITE" id="PS50975">
    <property type="entry name" value="ATP_GRASP"/>
    <property type="match status" value="1"/>
</dbReference>
<feature type="domain" description="ATP-grasp" evidence="5">
    <location>
        <begin position="116"/>
        <end position="312"/>
    </location>
</feature>
<dbReference type="SUPFAM" id="SSF56059">
    <property type="entry name" value="Glutathione synthetase ATP-binding domain-like"/>
    <property type="match status" value="1"/>
</dbReference>
<dbReference type="PANTHER" id="PTHR43585">
    <property type="entry name" value="FUMIPYRROLE BIOSYNTHESIS PROTEIN C"/>
    <property type="match status" value="1"/>
</dbReference>
<dbReference type="InterPro" id="IPR052032">
    <property type="entry name" value="ATP-dep_AA_Ligase"/>
</dbReference>
<evidence type="ECO:0000259" key="5">
    <source>
        <dbReference type="PROSITE" id="PS50975"/>
    </source>
</evidence>
<organism evidence="6 7">
    <name type="scientific">Nonomuraea mesophila</name>
    <dbReference type="NCBI Taxonomy" id="2530382"/>
    <lineage>
        <taxon>Bacteria</taxon>
        <taxon>Bacillati</taxon>
        <taxon>Actinomycetota</taxon>
        <taxon>Actinomycetes</taxon>
        <taxon>Streptosporangiales</taxon>
        <taxon>Streptosporangiaceae</taxon>
        <taxon>Nonomuraea</taxon>
    </lineage>
</organism>
<name>A0A4R5FUK0_9ACTN</name>